<dbReference type="AlphaFoldDB" id="A0A939HNG2"/>
<sequence>AEIGGVMWDAGGRNITRDTVAPIPGAIPTVTWKPSAHAGQNVAQPMAAQATEQTDPVKTLASSSFGLEGRETAPRLYMILDPLCPYSTRAFTALQPYIERGDIQLGLVPIAINDYENAHASTPAAIAMLSAGRRGMGQMWHRIMAQGHAPGDIAQVDSSPALLQLNMAAAHSVGLKGTPTFVWADSKGMSHVEAGLPDDLSRLVQELHT</sequence>
<proteinExistence type="predicted"/>
<dbReference type="SUPFAM" id="SSF52833">
    <property type="entry name" value="Thioredoxin-like"/>
    <property type="match status" value="1"/>
</dbReference>
<comment type="caution">
    <text evidence="1">The sequence shown here is derived from an EMBL/GenBank/DDBJ whole genome shotgun (WGS) entry which is preliminary data.</text>
</comment>
<reference evidence="1" key="1">
    <citation type="submission" date="2021-03" db="EMBL/GenBank/DDBJ databases">
        <title>The complete genome sequence of Acetobacter sp. TBRC 12339.</title>
        <authorList>
            <person name="Charoenyingcharoen P."/>
            <person name="Yukphan P."/>
        </authorList>
    </citation>
    <scope>NUCLEOTIDE SEQUENCE</scope>
    <source>
        <strain evidence="1">TBRC 12339</strain>
    </source>
</reference>
<organism evidence="1 2">
    <name type="scientific">Acetobacter garciniae</name>
    <dbReference type="NCBI Taxonomy" id="2817435"/>
    <lineage>
        <taxon>Bacteria</taxon>
        <taxon>Pseudomonadati</taxon>
        <taxon>Pseudomonadota</taxon>
        <taxon>Alphaproteobacteria</taxon>
        <taxon>Acetobacterales</taxon>
        <taxon>Acetobacteraceae</taxon>
        <taxon>Acetobacter</taxon>
    </lineage>
</organism>
<dbReference type="InterPro" id="IPR036249">
    <property type="entry name" value="Thioredoxin-like_sf"/>
</dbReference>
<protein>
    <submittedName>
        <fullName evidence="1">DsbC family protein</fullName>
    </submittedName>
</protein>
<accession>A0A939HNG2</accession>
<dbReference type="Proteomes" id="UP000664073">
    <property type="component" value="Unassembled WGS sequence"/>
</dbReference>
<evidence type="ECO:0000313" key="1">
    <source>
        <dbReference type="EMBL" id="MBO1326295.1"/>
    </source>
</evidence>
<evidence type="ECO:0000313" key="2">
    <source>
        <dbReference type="Proteomes" id="UP000664073"/>
    </source>
</evidence>
<dbReference type="RefSeq" id="WP_207846960.1">
    <property type="nucleotide sequence ID" value="NZ_JAFVMH010000008.1"/>
</dbReference>
<name>A0A939HNG2_9PROT</name>
<dbReference type="EMBL" id="JAFVMH010000008">
    <property type="protein sequence ID" value="MBO1326295.1"/>
    <property type="molecule type" value="Genomic_DNA"/>
</dbReference>
<keyword evidence="2" id="KW-1185">Reference proteome</keyword>
<dbReference type="Gene3D" id="3.40.30.10">
    <property type="entry name" value="Glutaredoxin"/>
    <property type="match status" value="1"/>
</dbReference>
<feature type="non-terminal residue" evidence="1">
    <location>
        <position position="1"/>
    </location>
</feature>
<gene>
    <name evidence="1" type="ORF">J2D77_14155</name>
</gene>